<organism evidence="6 7">
    <name type="scientific">Xylaria multiplex</name>
    <dbReference type="NCBI Taxonomy" id="323545"/>
    <lineage>
        <taxon>Eukaryota</taxon>
        <taxon>Fungi</taxon>
        <taxon>Dikarya</taxon>
        <taxon>Ascomycota</taxon>
        <taxon>Pezizomycotina</taxon>
        <taxon>Sordariomycetes</taxon>
        <taxon>Xylariomycetidae</taxon>
        <taxon>Xylariales</taxon>
        <taxon>Xylariaceae</taxon>
        <taxon>Xylaria</taxon>
    </lineage>
</organism>
<evidence type="ECO:0000313" key="6">
    <source>
        <dbReference type="EMBL" id="KAF2964895.1"/>
    </source>
</evidence>
<dbReference type="InParanoid" id="A0A7C8MPR6"/>
<evidence type="ECO:0000256" key="3">
    <source>
        <dbReference type="ARBA" id="ARBA00022989"/>
    </source>
</evidence>
<dbReference type="OrthoDB" id="10010920at2759"/>
<feature type="transmembrane region" description="Helical" evidence="5">
    <location>
        <begin position="143"/>
        <end position="164"/>
    </location>
</feature>
<dbReference type="InterPro" id="IPR036019">
    <property type="entry name" value="MscL_channel"/>
</dbReference>
<proteinExistence type="predicted"/>
<dbReference type="PANTHER" id="PTHR30266:SF2">
    <property type="entry name" value="LARGE-CONDUCTANCE MECHANOSENSITIVE CHANNEL"/>
    <property type="match status" value="1"/>
</dbReference>
<dbReference type="PANTHER" id="PTHR30266">
    <property type="entry name" value="MECHANOSENSITIVE CHANNEL MSCL"/>
    <property type="match status" value="1"/>
</dbReference>
<dbReference type="GO" id="GO:0008381">
    <property type="term" value="F:mechanosensitive monoatomic ion channel activity"/>
    <property type="evidence" value="ECO:0007669"/>
    <property type="project" value="TreeGrafter"/>
</dbReference>
<evidence type="ECO:0000256" key="1">
    <source>
        <dbReference type="ARBA" id="ARBA00004141"/>
    </source>
</evidence>
<dbReference type="EMBL" id="WUBL01000132">
    <property type="protein sequence ID" value="KAF2964895.1"/>
    <property type="molecule type" value="Genomic_DNA"/>
</dbReference>
<evidence type="ECO:0000256" key="5">
    <source>
        <dbReference type="SAM" id="Phobius"/>
    </source>
</evidence>
<keyword evidence="4 5" id="KW-0472">Membrane</keyword>
<evidence type="ECO:0000256" key="4">
    <source>
        <dbReference type="ARBA" id="ARBA00023136"/>
    </source>
</evidence>
<dbReference type="Proteomes" id="UP000481858">
    <property type="component" value="Unassembled WGS sequence"/>
</dbReference>
<gene>
    <name evidence="6" type="ORF">GQX73_g8671</name>
</gene>
<dbReference type="GO" id="GO:0016020">
    <property type="term" value="C:membrane"/>
    <property type="evidence" value="ECO:0007669"/>
    <property type="project" value="UniProtKB-SubCell"/>
</dbReference>
<evidence type="ECO:0000256" key="2">
    <source>
        <dbReference type="ARBA" id="ARBA00022692"/>
    </source>
</evidence>
<name>A0A7C8MPR6_9PEZI</name>
<keyword evidence="7" id="KW-1185">Reference proteome</keyword>
<dbReference type="InterPro" id="IPR037673">
    <property type="entry name" value="MSC/AndL"/>
</dbReference>
<accession>A0A7C8MPR6</accession>
<comment type="subcellular location">
    <subcellularLocation>
        <location evidence="1">Membrane</location>
        <topology evidence="1">Multi-pass membrane protein</topology>
    </subcellularLocation>
</comment>
<dbReference type="SUPFAM" id="SSF81330">
    <property type="entry name" value="Gated mechanosensitive channel"/>
    <property type="match status" value="1"/>
</dbReference>
<comment type="caution">
    <text evidence="6">The sequence shown here is derived from an EMBL/GenBank/DDBJ whole genome shotgun (WGS) entry which is preliminary data.</text>
</comment>
<dbReference type="Gene3D" id="1.10.1200.120">
    <property type="entry name" value="Large-conductance mechanosensitive channel, MscL, domain 1"/>
    <property type="match status" value="1"/>
</dbReference>
<reference evidence="6 7" key="1">
    <citation type="submission" date="2019-12" db="EMBL/GenBank/DDBJ databases">
        <title>Draft genome sequence of the ascomycete Xylaria multiplex DSM 110363.</title>
        <authorList>
            <person name="Buettner E."/>
            <person name="Kellner H."/>
        </authorList>
    </citation>
    <scope>NUCLEOTIDE SEQUENCE [LARGE SCALE GENOMIC DNA]</scope>
    <source>
        <strain evidence="6 7">DSM 110363</strain>
    </source>
</reference>
<keyword evidence="3 5" id="KW-1133">Transmembrane helix</keyword>
<keyword evidence="2 5" id="KW-0812">Transmembrane</keyword>
<protein>
    <submittedName>
        <fullName evidence="6">Uncharacterized protein</fullName>
    </submittedName>
</protein>
<dbReference type="AlphaFoldDB" id="A0A7C8MPR6"/>
<evidence type="ECO:0000313" key="7">
    <source>
        <dbReference type="Proteomes" id="UP000481858"/>
    </source>
</evidence>
<dbReference type="Pfam" id="PF01741">
    <property type="entry name" value="MscL"/>
    <property type="match status" value="1"/>
</dbReference>
<sequence length="208" mass="23649">MPLLYGTTSSSAHEDEQRSLLEQGEERAKRMFQGFIDFAFSGNILEIAFGLMSYSPIHPTEEDFKLTEPAQLNSLANAFTTVTNSFVNDILLPPLSVLLPLNRNMDEKFVILRPGPNYEEQNGYNTISLAQKDGAVVLAYGGFIRHVVSFLCLGIMLYALAYVYNCFSKDDIIKYTIKCRYCKKRISVKAKRCVNCTSWLDGREERMR</sequence>